<dbReference type="InterPro" id="IPR037188">
    <property type="entry name" value="Sdo1/SBDS_central_sf"/>
</dbReference>
<feature type="non-terminal residue" evidence="4">
    <location>
        <position position="1"/>
    </location>
</feature>
<dbReference type="InterPro" id="IPR039100">
    <property type="entry name" value="Sdo1/SBDS-like"/>
</dbReference>
<dbReference type="PANTHER" id="PTHR10927:SF1">
    <property type="entry name" value="RIBOSOME MATURATION PROTEIN SBDS"/>
    <property type="match status" value="1"/>
</dbReference>
<accession>A0A9P6CBM5</accession>
<sequence>KCVEPATQKPYPVGMIEKAMAEAGFSVKQNKNAKSQVSECIKQLQAESNLPIQRARMRVRVSMPTADGKRLREKIVHGAEKIEDDETGQEEWQVVMLIEPGQFRVINEILQKECKGRGRIETMSFAATATT</sequence>
<dbReference type="InterPro" id="IPR018978">
    <property type="entry name" value="SDO1/SBDS_central"/>
</dbReference>
<protein>
    <submittedName>
        <fullName evidence="4">Ribosome maturation protein</fullName>
    </submittedName>
</protein>
<keyword evidence="5" id="KW-1185">Reference proteome</keyword>
<dbReference type="AlphaFoldDB" id="A0A9P6CBM5"/>
<dbReference type="Pfam" id="PF20268">
    <property type="entry name" value="SBDS_C"/>
    <property type="match status" value="1"/>
</dbReference>
<evidence type="ECO:0000259" key="3">
    <source>
        <dbReference type="Pfam" id="PF20268"/>
    </source>
</evidence>
<organism evidence="4 5">
    <name type="scientific">Collybia nuda</name>
    <dbReference type="NCBI Taxonomy" id="64659"/>
    <lineage>
        <taxon>Eukaryota</taxon>
        <taxon>Fungi</taxon>
        <taxon>Dikarya</taxon>
        <taxon>Basidiomycota</taxon>
        <taxon>Agaricomycotina</taxon>
        <taxon>Agaricomycetes</taxon>
        <taxon>Agaricomycetidae</taxon>
        <taxon>Agaricales</taxon>
        <taxon>Tricholomatineae</taxon>
        <taxon>Clitocybaceae</taxon>
        <taxon>Collybia</taxon>
    </lineage>
</organism>
<evidence type="ECO:0000313" key="5">
    <source>
        <dbReference type="Proteomes" id="UP000807353"/>
    </source>
</evidence>
<dbReference type="Gene3D" id="3.30.70.240">
    <property type="match status" value="1"/>
</dbReference>
<evidence type="ECO:0000256" key="1">
    <source>
        <dbReference type="ARBA" id="ARBA00007433"/>
    </source>
</evidence>
<dbReference type="OrthoDB" id="10253092at2759"/>
<dbReference type="InterPro" id="IPR046928">
    <property type="entry name" value="SDO1/SBDS_C"/>
</dbReference>
<dbReference type="Proteomes" id="UP000807353">
    <property type="component" value="Unassembled WGS sequence"/>
</dbReference>
<dbReference type="Gene3D" id="1.10.10.900">
    <property type="entry name" value="SBDS protein C-terminal domain, subdomain 1"/>
    <property type="match status" value="1"/>
</dbReference>
<name>A0A9P6CBM5_9AGAR</name>
<gene>
    <name evidence="4" type="ORF">BDZ94DRAFT_1180352</name>
</gene>
<dbReference type="GO" id="GO:0042254">
    <property type="term" value="P:ribosome biogenesis"/>
    <property type="evidence" value="ECO:0007669"/>
    <property type="project" value="InterPro"/>
</dbReference>
<comment type="caution">
    <text evidence="4">The sequence shown here is derived from an EMBL/GenBank/DDBJ whole genome shotgun (WGS) entry which is preliminary data.</text>
</comment>
<feature type="domain" description="Ribosome maturation protein SDO1/SBDS C-terminal" evidence="3">
    <location>
        <begin position="57"/>
        <end position="124"/>
    </location>
</feature>
<reference evidence="4" key="1">
    <citation type="submission" date="2020-11" db="EMBL/GenBank/DDBJ databases">
        <authorList>
            <consortium name="DOE Joint Genome Institute"/>
            <person name="Ahrendt S."/>
            <person name="Riley R."/>
            <person name="Andreopoulos W."/>
            <person name="Labutti K."/>
            <person name="Pangilinan J."/>
            <person name="Ruiz-Duenas F.J."/>
            <person name="Barrasa J.M."/>
            <person name="Sanchez-Garcia M."/>
            <person name="Camarero S."/>
            <person name="Miyauchi S."/>
            <person name="Serrano A."/>
            <person name="Linde D."/>
            <person name="Babiker R."/>
            <person name="Drula E."/>
            <person name="Ayuso-Fernandez I."/>
            <person name="Pacheco R."/>
            <person name="Padilla G."/>
            <person name="Ferreira P."/>
            <person name="Barriuso J."/>
            <person name="Kellner H."/>
            <person name="Castanera R."/>
            <person name="Alfaro M."/>
            <person name="Ramirez L."/>
            <person name="Pisabarro A.G."/>
            <person name="Kuo A."/>
            <person name="Tritt A."/>
            <person name="Lipzen A."/>
            <person name="He G."/>
            <person name="Yan M."/>
            <person name="Ng V."/>
            <person name="Cullen D."/>
            <person name="Martin F."/>
            <person name="Rosso M.-N."/>
            <person name="Henrissat B."/>
            <person name="Hibbett D."/>
            <person name="Martinez A.T."/>
            <person name="Grigoriev I.V."/>
        </authorList>
    </citation>
    <scope>NUCLEOTIDE SEQUENCE</scope>
    <source>
        <strain evidence="4">CBS 247.69</strain>
    </source>
</reference>
<dbReference type="SUPFAM" id="SSF109728">
    <property type="entry name" value="Hypothetical protein AF0491, middle domain"/>
    <property type="match status" value="1"/>
</dbReference>
<feature type="domain" description="Ribosome maturation protein SDO1/SBDS central" evidence="2">
    <location>
        <begin position="1"/>
        <end position="55"/>
    </location>
</feature>
<dbReference type="EMBL" id="MU150837">
    <property type="protein sequence ID" value="KAF9455259.1"/>
    <property type="molecule type" value="Genomic_DNA"/>
</dbReference>
<proteinExistence type="inferred from homology"/>
<evidence type="ECO:0000313" key="4">
    <source>
        <dbReference type="EMBL" id="KAF9455259.1"/>
    </source>
</evidence>
<comment type="similarity">
    <text evidence="1">Belongs to the SDO1/SBDS family.</text>
</comment>
<dbReference type="PANTHER" id="PTHR10927">
    <property type="entry name" value="RIBOSOME MATURATION PROTEIN SBDS"/>
    <property type="match status" value="1"/>
</dbReference>
<dbReference type="Pfam" id="PF09377">
    <property type="entry name" value="SBDS_domain_II"/>
    <property type="match status" value="1"/>
</dbReference>
<evidence type="ECO:0000259" key="2">
    <source>
        <dbReference type="Pfam" id="PF09377"/>
    </source>
</evidence>